<evidence type="ECO:0000313" key="2">
    <source>
        <dbReference type="EMBL" id="GLL06901.1"/>
    </source>
</evidence>
<feature type="compositionally biased region" description="Gly residues" evidence="1">
    <location>
        <begin position="440"/>
        <end position="455"/>
    </location>
</feature>
<accession>A0A9W6KRM6</accession>
<gene>
    <name evidence="2" type="ORF">GCM10017581_086510</name>
</gene>
<comment type="caution">
    <text evidence="2">The sequence shown here is derived from an EMBL/GenBank/DDBJ whole genome shotgun (WGS) entry which is preliminary data.</text>
</comment>
<sequence length="455" mass="48992">MAGLLRSSADPVPRLLRAMTGRRPRRAAKAYAALETLWNAGPRPREQVWAGIWSAAPLLPPILLEFLLEPDPDCPHHPPTRLLTGLSISNPDLPAAGAEDWPPRRSNAAAQIVNLAGEHPAIAAILRRTDHPALLEALLARCTSWVHNPAPSPESSSVLEIALTNRRLVRAAAHRSPTRPGLEPIVLLVLAGRDGLLQGLEPQRVLTALLRPWPAPEARAACARALRALPPGPLREALCRRAMEPDREPAAIAAVTSGDLRPADPREVAFFLLATGQWTRLTQTDPKGRQLYEYCRTIGFARSALSRRTVEVLLRLDGRAPAMIRTVADVALRDAAPGPAREHLCALARQGDPDAARIVVAAGHRPQASRDLPAFLFLTGQLEQYDAADPHGSRLRAHAAKLPPGDRERDLLRAAARRAGRPAPCDAARPPEESARYRPGGTGVGGTGGFTVHGV</sequence>
<dbReference type="Proteomes" id="UP001143480">
    <property type="component" value="Unassembled WGS sequence"/>
</dbReference>
<dbReference type="RefSeq" id="WP_271190011.1">
    <property type="nucleotide sequence ID" value="NZ_BSFP01000081.1"/>
</dbReference>
<reference evidence="2" key="2">
    <citation type="submission" date="2023-01" db="EMBL/GenBank/DDBJ databases">
        <authorList>
            <person name="Sun Q."/>
            <person name="Evtushenko L."/>
        </authorList>
    </citation>
    <scope>NUCLEOTIDE SEQUENCE</scope>
    <source>
        <strain evidence="2">VKM Ac-1321</strain>
    </source>
</reference>
<proteinExistence type="predicted"/>
<organism evidence="2 3">
    <name type="scientific">Dactylosporangium matsuzakiense</name>
    <dbReference type="NCBI Taxonomy" id="53360"/>
    <lineage>
        <taxon>Bacteria</taxon>
        <taxon>Bacillati</taxon>
        <taxon>Actinomycetota</taxon>
        <taxon>Actinomycetes</taxon>
        <taxon>Micromonosporales</taxon>
        <taxon>Micromonosporaceae</taxon>
        <taxon>Dactylosporangium</taxon>
    </lineage>
</organism>
<protein>
    <submittedName>
        <fullName evidence="2">Uncharacterized protein</fullName>
    </submittedName>
</protein>
<name>A0A9W6KRM6_9ACTN</name>
<dbReference type="EMBL" id="BSFP01000081">
    <property type="protein sequence ID" value="GLL06901.1"/>
    <property type="molecule type" value="Genomic_DNA"/>
</dbReference>
<evidence type="ECO:0000313" key="3">
    <source>
        <dbReference type="Proteomes" id="UP001143480"/>
    </source>
</evidence>
<dbReference type="AlphaFoldDB" id="A0A9W6KRM6"/>
<evidence type="ECO:0000256" key="1">
    <source>
        <dbReference type="SAM" id="MobiDB-lite"/>
    </source>
</evidence>
<feature type="region of interest" description="Disordered" evidence="1">
    <location>
        <begin position="417"/>
        <end position="455"/>
    </location>
</feature>
<reference evidence="2" key="1">
    <citation type="journal article" date="2014" name="Int. J. Syst. Evol. Microbiol.">
        <title>Complete genome sequence of Corynebacterium casei LMG S-19264T (=DSM 44701T), isolated from a smear-ripened cheese.</title>
        <authorList>
            <consortium name="US DOE Joint Genome Institute (JGI-PGF)"/>
            <person name="Walter F."/>
            <person name="Albersmeier A."/>
            <person name="Kalinowski J."/>
            <person name="Ruckert C."/>
        </authorList>
    </citation>
    <scope>NUCLEOTIDE SEQUENCE</scope>
    <source>
        <strain evidence="2">VKM Ac-1321</strain>
    </source>
</reference>
<keyword evidence="3" id="KW-1185">Reference proteome</keyword>